<proteinExistence type="predicted"/>
<protein>
    <submittedName>
        <fullName evidence="3">Uncharacterized protein LOC113467242</fullName>
    </submittedName>
</protein>
<dbReference type="SUPFAM" id="SSF50494">
    <property type="entry name" value="Trypsin-like serine proteases"/>
    <property type="match status" value="1"/>
</dbReference>
<dbReference type="InterPro" id="IPR009003">
    <property type="entry name" value="Peptidase_S1_PA"/>
</dbReference>
<evidence type="ECO:0000313" key="3">
    <source>
        <dbReference type="RefSeq" id="XP_026679125.1"/>
    </source>
</evidence>
<feature type="region of interest" description="Disordered" evidence="1">
    <location>
        <begin position="64"/>
        <end position="90"/>
    </location>
</feature>
<dbReference type="GeneID" id="113467242"/>
<organism evidence="2 3">
    <name type="scientific">Diaphorina citri</name>
    <name type="common">Asian citrus psyllid</name>
    <dbReference type="NCBI Taxonomy" id="121845"/>
    <lineage>
        <taxon>Eukaryota</taxon>
        <taxon>Metazoa</taxon>
        <taxon>Ecdysozoa</taxon>
        <taxon>Arthropoda</taxon>
        <taxon>Hexapoda</taxon>
        <taxon>Insecta</taxon>
        <taxon>Pterygota</taxon>
        <taxon>Neoptera</taxon>
        <taxon>Paraneoptera</taxon>
        <taxon>Hemiptera</taxon>
        <taxon>Sternorrhyncha</taxon>
        <taxon>Psylloidea</taxon>
        <taxon>Psyllidae</taxon>
        <taxon>Diaphorininae</taxon>
        <taxon>Diaphorina</taxon>
    </lineage>
</organism>
<dbReference type="InterPro" id="IPR043504">
    <property type="entry name" value="Peptidase_S1_PA_chymotrypsin"/>
</dbReference>
<gene>
    <name evidence="3" type="primary">LOC113467242</name>
</gene>
<dbReference type="Proteomes" id="UP000079169">
    <property type="component" value="Unplaced"/>
</dbReference>
<accession>A0A3Q0IXI3</accession>
<name>A0A3Q0IXI3_DIACI</name>
<evidence type="ECO:0000256" key="1">
    <source>
        <dbReference type="SAM" id="MobiDB-lite"/>
    </source>
</evidence>
<dbReference type="PaxDb" id="121845-A0A3Q0IXI3"/>
<evidence type="ECO:0000313" key="2">
    <source>
        <dbReference type="Proteomes" id="UP000079169"/>
    </source>
</evidence>
<sequence length="227" mass="25610">MYGWGVVNKHNDRSIRLRKYTTYTQDITTCQNEHINITATHHICTYNRASQSYKGDSGAPALYTMPRKRCHKPGSRTKSDSQAGSRIKSDRCRAGSRTKCDKCPRSKTRCGPLTINLDELCEAISDKSNRSTQTHNTVCLHYSCDTISSSRTNDSNNSTQAHYTVLLNDLYKIIKTRCGPLTINLDELCEAISDKSNRSTQTHYTVCLHYSCDTISSSSSRTNDRTF</sequence>
<keyword evidence="2" id="KW-1185">Reference proteome</keyword>
<dbReference type="KEGG" id="dci:113467242"/>
<dbReference type="RefSeq" id="XP_026679125.1">
    <property type="nucleotide sequence ID" value="XM_026823324.1"/>
</dbReference>
<reference evidence="3" key="1">
    <citation type="submission" date="2025-08" db="UniProtKB">
        <authorList>
            <consortium name="RefSeq"/>
        </authorList>
    </citation>
    <scope>IDENTIFICATION</scope>
</reference>
<feature type="compositionally biased region" description="Basic residues" evidence="1">
    <location>
        <begin position="66"/>
        <end position="75"/>
    </location>
</feature>
<dbReference type="Gene3D" id="2.40.10.10">
    <property type="entry name" value="Trypsin-like serine proteases"/>
    <property type="match status" value="1"/>
</dbReference>
<dbReference type="AlphaFoldDB" id="A0A3Q0IXI3"/>